<name>A0A4C1ZYM5_EUMVA</name>
<dbReference type="EMBL" id="BGZK01002313">
    <property type="protein sequence ID" value="GBP92828.1"/>
    <property type="molecule type" value="Genomic_DNA"/>
</dbReference>
<accession>A0A4C1ZYM5</accession>
<reference evidence="1 2" key="1">
    <citation type="journal article" date="2019" name="Commun. Biol.">
        <title>The bagworm genome reveals a unique fibroin gene that provides high tensile strength.</title>
        <authorList>
            <person name="Kono N."/>
            <person name="Nakamura H."/>
            <person name="Ohtoshi R."/>
            <person name="Tomita M."/>
            <person name="Numata K."/>
            <person name="Arakawa K."/>
        </authorList>
    </citation>
    <scope>NUCLEOTIDE SEQUENCE [LARGE SCALE GENOMIC DNA]</scope>
</reference>
<gene>
    <name evidence="1" type="ORF">EVAR_63284_1</name>
</gene>
<dbReference type="AlphaFoldDB" id="A0A4C1ZYM5"/>
<evidence type="ECO:0000313" key="1">
    <source>
        <dbReference type="EMBL" id="GBP92828.1"/>
    </source>
</evidence>
<proteinExistence type="predicted"/>
<evidence type="ECO:0000313" key="2">
    <source>
        <dbReference type="Proteomes" id="UP000299102"/>
    </source>
</evidence>
<keyword evidence="2" id="KW-1185">Reference proteome</keyword>
<protein>
    <submittedName>
        <fullName evidence="1">Uncharacterized protein</fullName>
    </submittedName>
</protein>
<dbReference type="Proteomes" id="UP000299102">
    <property type="component" value="Unassembled WGS sequence"/>
</dbReference>
<comment type="caution">
    <text evidence="1">The sequence shown here is derived from an EMBL/GenBank/DDBJ whole genome shotgun (WGS) entry which is preliminary data.</text>
</comment>
<organism evidence="1 2">
    <name type="scientific">Eumeta variegata</name>
    <name type="common">Bagworm moth</name>
    <name type="synonym">Eumeta japonica</name>
    <dbReference type="NCBI Taxonomy" id="151549"/>
    <lineage>
        <taxon>Eukaryota</taxon>
        <taxon>Metazoa</taxon>
        <taxon>Ecdysozoa</taxon>
        <taxon>Arthropoda</taxon>
        <taxon>Hexapoda</taxon>
        <taxon>Insecta</taxon>
        <taxon>Pterygota</taxon>
        <taxon>Neoptera</taxon>
        <taxon>Endopterygota</taxon>
        <taxon>Lepidoptera</taxon>
        <taxon>Glossata</taxon>
        <taxon>Ditrysia</taxon>
        <taxon>Tineoidea</taxon>
        <taxon>Psychidae</taxon>
        <taxon>Oiketicinae</taxon>
        <taxon>Eumeta</taxon>
    </lineage>
</organism>
<sequence length="134" mass="15523">MRVVYLIQASASVSNDYCPIFQRKWERERKIHKALLTSSKSVQARWKKLCSWFLNEKIFETRKTAEEQKWEPDAAHITAIRSGNRQTTSLVERTTAGKEKFPSGDHEVDVAVWDNLPLGGPNAFGYLRDTLRRK</sequence>